<reference evidence="9 10" key="1">
    <citation type="submission" date="2019-06" db="EMBL/GenBank/DDBJ databases">
        <title>Genomic Encyclopedia of Type Strains, Phase IV (KMG-V): Genome sequencing to study the core and pangenomes of soil and plant-associated prokaryotes.</title>
        <authorList>
            <person name="Whitman W."/>
        </authorList>
    </citation>
    <scope>NUCLEOTIDE SEQUENCE [LARGE SCALE GENOMIC DNA]</scope>
    <source>
        <strain evidence="9 10">BR 10556</strain>
    </source>
</reference>
<dbReference type="SUPFAM" id="SSF55620">
    <property type="entry name" value="Tetrahydrobiopterin biosynthesis enzymes-like"/>
    <property type="match status" value="1"/>
</dbReference>
<evidence type="ECO:0000313" key="10">
    <source>
        <dbReference type="Proteomes" id="UP000315914"/>
    </source>
</evidence>
<dbReference type="EMBL" id="VITW01000013">
    <property type="protein sequence ID" value="TWB67896.1"/>
    <property type="molecule type" value="Genomic_DNA"/>
</dbReference>
<evidence type="ECO:0000256" key="4">
    <source>
        <dbReference type="ARBA" id="ARBA00012715"/>
    </source>
</evidence>
<evidence type="ECO:0000313" key="9">
    <source>
        <dbReference type="EMBL" id="TWB67896.1"/>
    </source>
</evidence>
<keyword evidence="5" id="KW-0554">One-carbon metabolism</keyword>
<dbReference type="GO" id="GO:0003934">
    <property type="term" value="F:GTP cyclohydrolase I activity"/>
    <property type="evidence" value="ECO:0007669"/>
    <property type="project" value="UniProtKB-EC"/>
</dbReference>
<keyword evidence="10" id="KW-1185">Reference proteome</keyword>
<feature type="domain" description="GTP cyclohydrolase I" evidence="8">
    <location>
        <begin position="41"/>
        <end position="218"/>
    </location>
</feature>
<dbReference type="STRING" id="1399419.A5906_08250"/>
<evidence type="ECO:0000256" key="3">
    <source>
        <dbReference type="ARBA" id="ARBA00011857"/>
    </source>
</evidence>
<comment type="pathway">
    <text evidence="2">Cofactor biosynthesis; 7,8-dihydroneopterin triphosphate biosynthesis; 7,8-dihydroneopterin triphosphate from GTP: step 1/1.</text>
</comment>
<dbReference type="InterPro" id="IPR043134">
    <property type="entry name" value="GTP-CH-I_N"/>
</dbReference>
<keyword evidence="7" id="KW-0342">GTP-binding</keyword>
<dbReference type="PANTHER" id="PTHR11109:SF7">
    <property type="entry name" value="GTP CYCLOHYDROLASE 1"/>
    <property type="match status" value="1"/>
</dbReference>
<name>A0A560JA22_9BRAD</name>
<dbReference type="Pfam" id="PF01227">
    <property type="entry name" value="GTP_cyclohydroI"/>
    <property type="match status" value="1"/>
</dbReference>
<dbReference type="PANTHER" id="PTHR11109">
    <property type="entry name" value="GTP CYCLOHYDROLASE I"/>
    <property type="match status" value="1"/>
</dbReference>
<dbReference type="RefSeq" id="WP_201723804.1">
    <property type="nucleotide sequence ID" value="NZ_LWIG01000038.1"/>
</dbReference>
<dbReference type="Proteomes" id="UP000315914">
    <property type="component" value="Unassembled WGS sequence"/>
</dbReference>
<dbReference type="UniPathway" id="UPA00848">
    <property type="reaction ID" value="UER00151"/>
</dbReference>
<dbReference type="GO" id="GO:0046654">
    <property type="term" value="P:tetrahydrofolate biosynthetic process"/>
    <property type="evidence" value="ECO:0007669"/>
    <property type="project" value="InterPro"/>
</dbReference>
<organism evidence="9 10">
    <name type="scientific">Bradyrhizobium sacchari</name>
    <dbReference type="NCBI Taxonomy" id="1399419"/>
    <lineage>
        <taxon>Bacteria</taxon>
        <taxon>Pseudomonadati</taxon>
        <taxon>Pseudomonadota</taxon>
        <taxon>Alphaproteobacteria</taxon>
        <taxon>Hyphomicrobiales</taxon>
        <taxon>Nitrobacteraceae</taxon>
        <taxon>Bradyrhizobium</taxon>
    </lineage>
</organism>
<dbReference type="EC" id="3.5.4.16" evidence="4"/>
<dbReference type="GO" id="GO:0006729">
    <property type="term" value="P:tetrahydrobiopterin biosynthetic process"/>
    <property type="evidence" value="ECO:0007669"/>
    <property type="project" value="TreeGrafter"/>
</dbReference>
<evidence type="ECO:0000259" key="8">
    <source>
        <dbReference type="Pfam" id="PF01227"/>
    </source>
</evidence>
<dbReference type="InterPro" id="IPR020602">
    <property type="entry name" value="GTP_CycHdrlase_I_dom"/>
</dbReference>
<comment type="catalytic activity">
    <reaction evidence="1">
        <text>GTP + H2O = 7,8-dihydroneopterin 3'-triphosphate + formate + H(+)</text>
        <dbReference type="Rhea" id="RHEA:17473"/>
        <dbReference type="ChEBI" id="CHEBI:15377"/>
        <dbReference type="ChEBI" id="CHEBI:15378"/>
        <dbReference type="ChEBI" id="CHEBI:15740"/>
        <dbReference type="ChEBI" id="CHEBI:37565"/>
        <dbReference type="ChEBI" id="CHEBI:58462"/>
        <dbReference type="EC" id="3.5.4.16"/>
    </reaction>
</comment>
<evidence type="ECO:0000256" key="5">
    <source>
        <dbReference type="ARBA" id="ARBA00022563"/>
    </source>
</evidence>
<comment type="subunit">
    <text evidence="3">Toroid-shaped homodecamer, composed of two pentamers of five dimers.</text>
</comment>
<evidence type="ECO:0000256" key="6">
    <source>
        <dbReference type="ARBA" id="ARBA00022801"/>
    </source>
</evidence>
<evidence type="ECO:0000256" key="2">
    <source>
        <dbReference type="ARBA" id="ARBA00005080"/>
    </source>
</evidence>
<dbReference type="GO" id="GO:0008270">
    <property type="term" value="F:zinc ion binding"/>
    <property type="evidence" value="ECO:0007669"/>
    <property type="project" value="TreeGrafter"/>
</dbReference>
<dbReference type="InterPro" id="IPR043133">
    <property type="entry name" value="GTP-CH-I_C/QueF"/>
</dbReference>
<evidence type="ECO:0000256" key="1">
    <source>
        <dbReference type="ARBA" id="ARBA00001052"/>
    </source>
</evidence>
<keyword evidence="7" id="KW-0547">Nucleotide-binding</keyword>
<dbReference type="GO" id="GO:0005525">
    <property type="term" value="F:GTP binding"/>
    <property type="evidence" value="ECO:0007669"/>
    <property type="project" value="UniProtKB-KW"/>
</dbReference>
<comment type="caution">
    <text evidence="9">The sequence shown here is derived from an EMBL/GenBank/DDBJ whole genome shotgun (WGS) entry which is preliminary data.</text>
</comment>
<protein>
    <recommendedName>
        <fullName evidence="4">GTP cyclohydrolase I</fullName>
        <ecNumber evidence="4">3.5.4.16</ecNumber>
    </recommendedName>
</protein>
<accession>A0A560JA22</accession>
<dbReference type="AlphaFoldDB" id="A0A560JA22"/>
<evidence type="ECO:0000256" key="7">
    <source>
        <dbReference type="ARBA" id="ARBA00023134"/>
    </source>
</evidence>
<dbReference type="GO" id="GO:0005737">
    <property type="term" value="C:cytoplasm"/>
    <property type="evidence" value="ECO:0007669"/>
    <property type="project" value="TreeGrafter"/>
</dbReference>
<dbReference type="Gene3D" id="1.10.286.10">
    <property type="match status" value="1"/>
</dbReference>
<proteinExistence type="predicted"/>
<gene>
    <name evidence="9" type="ORF">FBZ95_11317</name>
</gene>
<dbReference type="GO" id="GO:0006730">
    <property type="term" value="P:one-carbon metabolic process"/>
    <property type="evidence" value="ECO:0007669"/>
    <property type="project" value="UniProtKB-KW"/>
</dbReference>
<dbReference type="Gene3D" id="3.30.1130.10">
    <property type="match status" value="1"/>
</dbReference>
<keyword evidence="6 9" id="KW-0378">Hydrolase</keyword>
<sequence length="222" mass="24922">MSSTQAIRERLRDAGASFAANDNIAEYLQPGDIEVIQAEVEQHVQAVLEALVIDTSRDHNTKATAKRIARMYVREVFAGRFERGPEVADFPNASGLDELYTLGPITVRSTCSHHLAPMTGRIWVGVVPGEKVIGISKFVRLANWIMSRPHIQEEAAVMLADELERRILPKGLAVIVRAQHQCMVWRGVRETDTIMITSIMRGAFRDDRTLRSEFMALIKDQP</sequence>
<dbReference type="InterPro" id="IPR001474">
    <property type="entry name" value="GTP_CycHdrlase_I"/>
</dbReference>